<dbReference type="GO" id="GO:0009653">
    <property type="term" value="P:anatomical structure morphogenesis"/>
    <property type="evidence" value="ECO:0007669"/>
    <property type="project" value="UniProtKB-ARBA"/>
</dbReference>
<dbReference type="PROSITE" id="PS51456">
    <property type="entry name" value="MYOSIN_MOTOR"/>
    <property type="match status" value="1"/>
</dbReference>
<dbReference type="SMART" id="SM00242">
    <property type="entry name" value="MYSc"/>
    <property type="match status" value="1"/>
</dbReference>
<evidence type="ECO:0000256" key="7">
    <source>
        <dbReference type="ARBA" id="ARBA00023203"/>
    </source>
</evidence>
<keyword evidence="5 8" id="KW-0518">Myosin</keyword>
<dbReference type="GO" id="GO:0048731">
    <property type="term" value="P:system development"/>
    <property type="evidence" value="ECO:0007669"/>
    <property type="project" value="UniProtKB-ARBA"/>
</dbReference>
<comment type="similarity">
    <text evidence="1 8">Belongs to the TRAFAC class myosin-kinesin ATPase superfamily. Myosin family.</text>
</comment>
<dbReference type="Gene3D" id="1.20.120.720">
    <property type="entry name" value="Myosin VI head, motor domain, U50 subdomain"/>
    <property type="match status" value="1"/>
</dbReference>
<feature type="domain" description="Myosin motor" evidence="11">
    <location>
        <begin position="98"/>
        <end position="792"/>
    </location>
</feature>
<organism evidence="12">
    <name type="scientific">Lygus hesperus</name>
    <name type="common">Western plant bug</name>
    <dbReference type="NCBI Taxonomy" id="30085"/>
    <lineage>
        <taxon>Eukaryota</taxon>
        <taxon>Metazoa</taxon>
        <taxon>Ecdysozoa</taxon>
        <taxon>Arthropoda</taxon>
        <taxon>Hexapoda</taxon>
        <taxon>Insecta</taxon>
        <taxon>Pterygota</taxon>
        <taxon>Neoptera</taxon>
        <taxon>Paraneoptera</taxon>
        <taxon>Hemiptera</taxon>
        <taxon>Heteroptera</taxon>
        <taxon>Panheteroptera</taxon>
        <taxon>Cimicomorpha</taxon>
        <taxon>Miridae</taxon>
        <taxon>Mirini</taxon>
        <taxon>Lygus</taxon>
    </lineage>
</organism>
<dbReference type="CDD" id="cd01380">
    <property type="entry name" value="MYSc_Myo5"/>
    <property type="match status" value="1"/>
</dbReference>
<dbReference type="GO" id="GO:0005524">
    <property type="term" value="F:ATP binding"/>
    <property type="evidence" value="ECO:0007669"/>
    <property type="project" value="UniProtKB-UniRule"/>
</dbReference>
<dbReference type="SUPFAM" id="SSF50084">
    <property type="entry name" value="Myosin S1 fragment, N-terminal domain"/>
    <property type="match status" value="1"/>
</dbReference>
<accession>A0A0K8SZE1</accession>
<evidence type="ECO:0000256" key="6">
    <source>
        <dbReference type="ARBA" id="ARBA00023175"/>
    </source>
</evidence>
<keyword evidence="2 8" id="KW-0547">Nucleotide-binding</keyword>
<dbReference type="PRINTS" id="PR00193">
    <property type="entry name" value="MYOSINHEAVY"/>
</dbReference>
<dbReference type="PANTHER" id="PTHR13140">
    <property type="entry name" value="MYOSIN"/>
    <property type="match status" value="1"/>
</dbReference>
<evidence type="ECO:0000256" key="3">
    <source>
        <dbReference type="ARBA" id="ARBA00022840"/>
    </source>
</evidence>
<dbReference type="Gene3D" id="3.40.850.10">
    <property type="entry name" value="Kinesin motor domain"/>
    <property type="match status" value="1"/>
</dbReference>
<keyword evidence="3 8" id="KW-0067">ATP-binding</keyword>
<keyword evidence="4" id="KW-0112">Calmodulin-binding</keyword>
<keyword evidence="6 8" id="KW-0505">Motor protein</keyword>
<feature type="region of interest" description="Disordered" evidence="10">
    <location>
        <begin position="1113"/>
        <end position="1133"/>
    </location>
</feature>
<dbReference type="GO" id="GO:0007015">
    <property type="term" value="P:actin filament organization"/>
    <property type="evidence" value="ECO:0007669"/>
    <property type="project" value="TreeGrafter"/>
</dbReference>
<feature type="region of interest" description="Actin-binding" evidence="8">
    <location>
        <begin position="671"/>
        <end position="693"/>
    </location>
</feature>
<dbReference type="GO" id="GO:0005737">
    <property type="term" value="C:cytoplasm"/>
    <property type="evidence" value="ECO:0007669"/>
    <property type="project" value="TreeGrafter"/>
</dbReference>
<evidence type="ECO:0000256" key="2">
    <source>
        <dbReference type="ARBA" id="ARBA00022741"/>
    </source>
</evidence>
<evidence type="ECO:0000259" key="11">
    <source>
        <dbReference type="PROSITE" id="PS51456"/>
    </source>
</evidence>
<dbReference type="GO" id="GO:0051015">
    <property type="term" value="F:actin filament binding"/>
    <property type="evidence" value="ECO:0007669"/>
    <property type="project" value="TreeGrafter"/>
</dbReference>
<keyword evidence="7 8" id="KW-0009">Actin-binding</keyword>
<dbReference type="InterPro" id="IPR000048">
    <property type="entry name" value="IQ_motif_EF-hand-BS"/>
</dbReference>
<dbReference type="InterPro" id="IPR036961">
    <property type="entry name" value="Kinesin_motor_dom_sf"/>
</dbReference>
<dbReference type="Gene3D" id="1.10.10.820">
    <property type="match status" value="1"/>
</dbReference>
<dbReference type="FunFam" id="1.10.10.820:FF:000001">
    <property type="entry name" value="Myosin heavy chain"/>
    <property type="match status" value="1"/>
</dbReference>
<evidence type="ECO:0000256" key="1">
    <source>
        <dbReference type="ARBA" id="ARBA00008314"/>
    </source>
</evidence>
<dbReference type="GO" id="GO:0016459">
    <property type="term" value="C:myosin complex"/>
    <property type="evidence" value="ECO:0007669"/>
    <property type="project" value="UniProtKB-KW"/>
</dbReference>
<dbReference type="InterPro" id="IPR036103">
    <property type="entry name" value="MYSc_Myo5"/>
</dbReference>
<dbReference type="PANTHER" id="PTHR13140:SF706">
    <property type="entry name" value="DILUTE CLASS UNCONVENTIONAL MYOSIN, ISOFORM C"/>
    <property type="match status" value="1"/>
</dbReference>
<evidence type="ECO:0000256" key="9">
    <source>
        <dbReference type="SAM" id="Coils"/>
    </source>
</evidence>
<evidence type="ECO:0000313" key="12">
    <source>
        <dbReference type="EMBL" id="JAG58658.1"/>
    </source>
</evidence>
<dbReference type="GO" id="GO:0048513">
    <property type="term" value="P:animal organ development"/>
    <property type="evidence" value="ECO:0007669"/>
    <property type="project" value="UniProtKB-ARBA"/>
</dbReference>
<name>A0A0K8SZE1_LYGHE</name>
<feature type="region of interest" description="Disordered" evidence="10">
    <location>
        <begin position="641"/>
        <end position="662"/>
    </location>
</feature>
<dbReference type="EMBL" id="GBRD01007163">
    <property type="protein sequence ID" value="JAG58658.1"/>
    <property type="molecule type" value="Transcribed_RNA"/>
</dbReference>
<dbReference type="EMBL" id="GBRD01007162">
    <property type="protein sequence ID" value="JAG58659.1"/>
    <property type="molecule type" value="Transcribed_RNA"/>
</dbReference>
<dbReference type="Pfam" id="PF00612">
    <property type="entry name" value="IQ"/>
    <property type="match status" value="6"/>
</dbReference>
<dbReference type="Pfam" id="PF25966">
    <property type="entry name" value="Myo5a"/>
    <property type="match status" value="1"/>
</dbReference>
<dbReference type="GO" id="GO:0009888">
    <property type="term" value="P:tissue development"/>
    <property type="evidence" value="ECO:0007669"/>
    <property type="project" value="UniProtKB-ARBA"/>
</dbReference>
<dbReference type="PROSITE" id="PS50096">
    <property type="entry name" value="IQ"/>
    <property type="match status" value="6"/>
</dbReference>
<dbReference type="SMART" id="SM00015">
    <property type="entry name" value="IQ"/>
    <property type="match status" value="6"/>
</dbReference>
<evidence type="ECO:0000256" key="8">
    <source>
        <dbReference type="PROSITE-ProRule" id="PRU00782"/>
    </source>
</evidence>
<feature type="coiled-coil region" evidence="9">
    <location>
        <begin position="1164"/>
        <end position="1263"/>
    </location>
</feature>
<dbReference type="SUPFAM" id="SSF52540">
    <property type="entry name" value="P-loop containing nucleoside triphosphate hydrolases"/>
    <property type="match status" value="2"/>
</dbReference>
<dbReference type="Pfam" id="PF00063">
    <property type="entry name" value="Myosin_head"/>
    <property type="match status" value="1"/>
</dbReference>
<feature type="binding site" evidence="8">
    <location>
        <begin position="192"/>
        <end position="199"/>
    </location>
    <ligand>
        <name>ATP</name>
        <dbReference type="ChEBI" id="CHEBI:30616"/>
    </ligand>
</feature>
<dbReference type="Gene3D" id="1.20.5.190">
    <property type="match status" value="3"/>
</dbReference>
<dbReference type="InterPro" id="IPR001609">
    <property type="entry name" value="Myosin_head_motor_dom-like"/>
</dbReference>
<protein>
    <recommendedName>
        <fullName evidence="11">Myosin motor domain-containing protein</fullName>
    </recommendedName>
</protein>
<evidence type="ECO:0000256" key="5">
    <source>
        <dbReference type="ARBA" id="ARBA00023123"/>
    </source>
</evidence>
<evidence type="ECO:0000256" key="10">
    <source>
        <dbReference type="SAM" id="MobiDB-lite"/>
    </source>
</evidence>
<keyword evidence="9" id="KW-0175">Coiled coil</keyword>
<dbReference type="Gene3D" id="1.20.58.530">
    <property type="match status" value="1"/>
</dbReference>
<dbReference type="GO" id="GO:0000146">
    <property type="term" value="F:microfilament motor activity"/>
    <property type="evidence" value="ECO:0007669"/>
    <property type="project" value="TreeGrafter"/>
</dbReference>
<reference evidence="12" key="1">
    <citation type="submission" date="2014-09" db="EMBL/GenBank/DDBJ databases">
        <authorList>
            <person name="Magalhaes I.L.F."/>
            <person name="Oliveira U."/>
            <person name="Santos F.R."/>
            <person name="Vidigal T.H.D.A."/>
            <person name="Brescovit A.D."/>
            <person name="Santos A.J."/>
        </authorList>
    </citation>
    <scope>NUCLEOTIDE SEQUENCE</scope>
</reference>
<evidence type="ECO:0000256" key="4">
    <source>
        <dbReference type="ARBA" id="ARBA00022860"/>
    </source>
</evidence>
<sequence length="1420" mass="163987">METLGYMLFRSQQAKPKELDIMYKRRFVRWVLAPEHLQDYIKGARIWIPHPEKIWVGAQVKEYSKKALLVLTDDNETKELAVKSDDDLPPLRNPDILIGQNDLTSLSYLHEPAVLYNLQVRFCQSKNIYTYCGIVLVAINPYCEVSIYDSGTIWMYRGKNMGDLDPHIFAVAEEAYTKIEREQMNQSIIVSGESGAGKTVSAKYAMRYFATVGGSSKETQVEKKVLASSPIMEAIGNAKTIRNDNSSRFGKYIELHFSKSYTIIGASMSTYLLEKSRVVFQASGERNYHIFYQMCAARKTLQHLSIEDATEYNYLCDPDSIIPGVNDEKQFDETSNALLTLGFTQKTIDDIFTVLASVLNLGNVGISEHGGGDNEVAVISSNDTYLNCIAKLLELDGNELRRWLCNRKIVSMRETINKQLSSSEARQSRDALAKHIYACLFTWIVAHINRELITSTEAKHRFIGVLDIYGFETFEINSFEQFCINYANEKLQQQFNNHVFQLEQEEYFKEGIEWKFIDFYDNQPCIDLIETKLGILDLLDEECRMPKGSDSSWAEKLYSKCSKWSHFTKPRFGNSSFVLKHFADKVEYDVSGFLEKNRDTVLEEQVNVLRTSRNKLIQKLFSEDGDDDGKLAVPKPKMRISIQQKSASPAPPSSSSVKNKKTVGSQFRDSLNALMKTLNSTTPHYIRCIKPNDDKKAFNYNPGRAVQQLRACGVLETIRISAAGFPSRWQYSDFLKRYRALTCSKDIHREDLRLTCENILNHNIKDPDKYKFGKTKLFFRAGQVAYLERLRSEKLLYCCIKIQTAVRGFLVRRRYTRTLKATNTLQRYLRGFLARRRVEGMRRNKAAVIMQKWVRRWVKQKQYQRTRRTVLGIQKYARGLLARQRYQEMRRNRAAIKIQTCVRGWLCRVRYARQRHNIILCQSAIRRFLARRRFRKMKREARSAENLKKLNKGLENKIISLQQKNGDLIKELTQQKNLIAELNDAKVRLSAQKNLESTLKTLRQELQEKDNIINELQMGLKSLQDINKMKEESEALSKKREAVITEENERIRTELSKLENDIVNLKSQKEDEIDQRLKSELKQLCDERNAERASYQKLLAEKDVLESRIETLERTHGKHKRSSSDASTVSVQDEDVGYASVRSSNSFRDDTSTPELQVVDLNLVLKLQQKVRVLERENHTLHSKLSEKEDKGMNHQPFNNYKVEELEVENSRLKNDLNLIREAVASDTRTGANSALLELRRQAEFWQEEAKRAMDEVASLREALGHRTSSTSSLARSSYPNSDVDNSLINEDGELILAFEAQKKTLRQLENERQNDLMRFGIEREELVGELERVRADNDRLRGIVSGSLEHGSSPAKAEAFLRSEVTRLLAENLELQEKYDSKSAKFRKLYEQNKELLRKLKDAGVSMELLEDDLRVVSS</sequence>
<dbReference type="GO" id="GO:0016020">
    <property type="term" value="C:membrane"/>
    <property type="evidence" value="ECO:0007669"/>
    <property type="project" value="TreeGrafter"/>
</dbReference>
<dbReference type="InterPro" id="IPR058662">
    <property type="entry name" value="Myo5a/b_dom"/>
</dbReference>
<proteinExistence type="inferred from homology"/>
<dbReference type="Gene3D" id="6.20.240.20">
    <property type="match status" value="1"/>
</dbReference>
<dbReference type="InterPro" id="IPR027417">
    <property type="entry name" value="P-loop_NTPase"/>
</dbReference>